<evidence type="ECO:0000313" key="1">
    <source>
        <dbReference type="EMBL" id="KAF7506776.1"/>
    </source>
</evidence>
<evidence type="ECO:0000313" key="2">
    <source>
        <dbReference type="Proteomes" id="UP000606974"/>
    </source>
</evidence>
<keyword evidence="2" id="KW-1185">Reference proteome</keyword>
<dbReference type="Proteomes" id="UP000606974">
    <property type="component" value="Unassembled WGS sequence"/>
</dbReference>
<organism evidence="1 2">
    <name type="scientific">Endocarpon pusillum</name>
    <dbReference type="NCBI Taxonomy" id="364733"/>
    <lineage>
        <taxon>Eukaryota</taxon>
        <taxon>Fungi</taxon>
        <taxon>Dikarya</taxon>
        <taxon>Ascomycota</taxon>
        <taxon>Pezizomycotina</taxon>
        <taxon>Eurotiomycetes</taxon>
        <taxon>Chaetothyriomycetidae</taxon>
        <taxon>Verrucariales</taxon>
        <taxon>Verrucariaceae</taxon>
        <taxon>Endocarpon</taxon>
    </lineage>
</organism>
<proteinExistence type="predicted"/>
<protein>
    <submittedName>
        <fullName evidence="1">Uncharacterized protein</fullName>
    </submittedName>
</protein>
<dbReference type="AlphaFoldDB" id="A0A8H7AGP3"/>
<dbReference type="EMBL" id="JAACFV010000080">
    <property type="protein sequence ID" value="KAF7506776.1"/>
    <property type="molecule type" value="Genomic_DNA"/>
</dbReference>
<comment type="caution">
    <text evidence="1">The sequence shown here is derived from an EMBL/GenBank/DDBJ whole genome shotgun (WGS) entry which is preliminary data.</text>
</comment>
<gene>
    <name evidence="1" type="ORF">GJ744_011388</name>
</gene>
<reference evidence="1" key="1">
    <citation type="submission" date="2020-02" db="EMBL/GenBank/DDBJ databases">
        <authorList>
            <person name="Palmer J.M."/>
        </authorList>
    </citation>
    <scope>NUCLEOTIDE SEQUENCE</scope>
    <source>
        <strain evidence="1">EPUS1.4</strain>
        <tissue evidence="1">Thallus</tissue>
    </source>
</reference>
<name>A0A8H7AGP3_9EURO</name>
<sequence length="83" mass="8677">MLPLSNHENATEFGRALPIIAMSPPSAGAESSSMPAVLPHKSAIPAGKVDNVVNGETKAVAEIAGKRENFQFSHIRASKSLVP</sequence>
<accession>A0A8H7AGP3</accession>